<dbReference type="PANTHER" id="PTHR24198">
    <property type="entry name" value="ANKYRIN REPEAT AND PROTEIN KINASE DOMAIN-CONTAINING PROTEIN"/>
    <property type="match status" value="1"/>
</dbReference>
<feature type="repeat" description="ANK" evidence="3">
    <location>
        <begin position="231"/>
        <end position="266"/>
    </location>
</feature>
<evidence type="ECO:0000313" key="5">
    <source>
        <dbReference type="EMBL" id="KAK7736192.1"/>
    </source>
</evidence>
<feature type="compositionally biased region" description="Polar residues" evidence="4">
    <location>
        <begin position="514"/>
        <end position="526"/>
    </location>
</feature>
<keyword evidence="2 3" id="KW-0040">ANK repeat</keyword>
<dbReference type="Gene3D" id="1.25.40.20">
    <property type="entry name" value="Ankyrin repeat-containing domain"/>
    <property type="match status" value="2"/>
</dbReference>
<dbReference type="Proteomes" id="UP001320245">
    <property type="component" value="Unassembled WGS sequence"/>
</dbReference>
<evidence type="ECO:0008006" key="7">
    <source>
        <dbReference type="Google" id="ProtNLM"/>
    </source>
</evidence>
<feature type="repeat" description="ANK" evidence="3">
    <location>
        <begin position="24"/>
        <end position="56"/>
    </location>
</feature>
<feature type="repeat" description="ANK" evidence="3">
    <location>
        <begin position="196"/>
        <end position="228"/>
    </location>
</feature>
<dbReference type="InterPro" id="IPR002110">
    <property type="entry name" value="Ankyrin_rpt"/>
</dbReference>
<evidence type="ECO:0000256" key="4">
    <source>
        <dbReference type="SAM" id="MobiDB-lite"/>
    </source>
</evidence>
<name>A0AAN9U454_9PEZI</name>
<reference evidence="5 6" key="1">
    <citation type="journal article" date="2023" name="PLoS ONE">
        <title>Cytospora paraplurivora sp. nov. isolated from orchards with fruit tree decline syndrome in Ontario, Canada.</title>
        <authorList>
            <person name="Ilyukhin E."/>
            <person name="Nguyen H.D.T."/>
            <person name="Castle A.J."/>
            <person name="Ellouze W."/>
        </authorList>
    </citation>
    <scope>NUCLEOTIDE SEQUENCE [LARGE SCALE GENOMIC DNA]</scope>
    <source>
        <strain evidence="5 6">FDS-564</strain>
    </source>
</reference>
<dbReference type="SMART" id="SM00248">
    <property type="entry name" value="ANK"/>
    <property type="match status" value="8"/>
</dbReference>
<organism evidence="5 6">
    <name type="scientific">Cytospora paraplurivora</name>
    <dbReference type="NCBI Taxonomy" id="2898453"/>
    <lineage>
        <taxon>Eukaryota</taxon>
        <taxon>Fungi</taxon>
        <taxon>Dikarya</taxon>
        <taxon>Ascomycota</taxon>
        <taxon>Pezizomycotina</taxon>
        <taxon>Sordariomycetes</taxon>
        <taxon>Sordariomycetidae</taxon>
        <taxon>Diaporthales</taxon>
        <taxon>Cytosporaceae</taxon>
        <taxon>Cytospora</taxon>
    </lineage>
</organism>
<proteinExistence type="predicted"/>
<dbReference type="SUPFAM" id="SSF48403">
    <property type="entry name" value="Ankyrin repeat"/>
    <property type="match status" value="2"/>
</dbReference>
<protein>
    <recommendedName>
        <fullName evidence="7">Ankyrin</fullName>
    </recommendedName>
</protein>
<comment type="caution">
    <text evidence="5">The sequence shown here is derived from an EMBL/GenBank/DDBJ whole genome shotgun (WGS) entry which is preliminary data.</text>
</comment>
<dbReference type="PANTHER" id="PTHR24198:SF165">
    <property type="entry name" value="ANKYRIN REPEAT-CONTAINING PROTEIN-RELATED"/>
    <property type="match status" value="1"/>
</dbReference>
<dbReference type="EMBL" id="JAJSPL020000035">
    <property type="protein sequence ID" value="KAK7736192.1"/>
    <property type="molecule type" value="Genomic_DNA"/>
</dbReference>
<accession>A0AAN9U454</accession>
<gene>
    <name evidence="5" type="ORF">SLS53_007222</name>
</gene>
<dbReference type="Pfam" id="PF12796">
    <property type="entry name" value="Ank_2"/>
    <property type="match status" value="2"/>
</dbReference>
<dbReference type="InterPro" id="IPR036770">
    <property type="entry name" value="Ankyrin_rpt-contain_sf"/>
</dbReference>
<dbReference type="PROSITE" id="PS50297">
    <property type="entry name" value="ANK_REP_REGION"/>
    <property type="match status" value="3"/>
</dbReference>
<evidence type="ECO:0000256" key="1">
    <source>
        <dbReference type="ARBA" id="ARBA00022737"/>
    </source>
</evidence>
<feature type="region of interest" description="Disordered" evidence="4">
    <location>
        <begin position="494"/>
        <end position="539"/>
    </location>
</feature>
<keyword evidence="1" id="KW-0677">Repeat</keyword>
<evidence type="ECO:0000256" key="2">
    <source>
        <dbReference type="ARBA" id="ARBA00023043"/>
    </source>
</evidence>
<evidence type="ECO:0000256" key="3">
    <source>
        <dbReference type="PROSITE-ProRule" id="PRU00023"/>
    </source>
</evidence>
<sequence length="559" mass="61493">MAIKLLDVLIDNQPPVSLEKAEPNGETPLMLAAQKGDLVAVRWLLKHGANLNTVDNLNRHALYHAVLKGQKPVVLELLNHHEVPLLDICSRYWKTWTLLQAAKGDEYLINLLLDAGADPDFRNGWDRPILNIAIEEGNMGLVKLLLEPRRNVDIHRRSQGSWSPILEATKPGSRADAEMVRFLMESGSRLSDTTSMGYSPLHLAAKELKPDILRILLQYHAPDDLTRRTTNGRTPLLEIASFDKPESLECIRLLVRAGSDVNAQDLYGWSILVGSSGSSGQNASSVHDFLLNLPDIKIDTVSLEYRTALNHACRTRNVDLVAKLLEHDEIDINRMFPRFAGTAIIAACAPIDSQKPHSDVEVELARGEHIVRDLVAHGANVDAVAGPPIFNALCGASLFAGPGTVTYLLDKTTSARTPDPHGRLPIHFAAANGIRNFEAVAQAHGDDIMATDIFGKNVLHWAAQFGHLETVRREQAHRVFITDGKAHTFEVMDGEDTEFESSTLPSTRDESTLREQSTASTENTPLDGQDTPKLQDMSLAGDDFEMIDFPVSDDLGGLD</sequence>
<dbReference type="PROSITE" id="PS50088">
    <property type="entry name" value="ANK_REPEAT"/>
    <property type="match status" value="3"/>
</dbReference>
<dbReference type="AlphaFoldDB" id="A0AAN9U454"/>
<evidence type="ECO:0000313" key="6">
    <source>
        <dbReference type="Proteomes" id="UP001320245"/>
    </source>
</evidence>
<keyword evidence="6" id="KW-1185">Reference proteome</keyword>
<dbReference type="Pfam" id="PF13606">
    <property type="entry name" value="Ank_3"/>
    <property type="match status" value="1"/>
</dbReference>